<keyword evidence="4" id="KW-0645">Protease</keyword>
<gene>
    <name evidence="7" type="ORF">AK830_g828</name>
</gene>
<evidence type="ECO:0000256" key="2">
    <source>
        <dbReference type="ARBA" id="ARBA00022750"/>
    </source>
</evidence>
<feature type="signal peptide" evidence="5">
    <location>
        <begin position="1"/>
        <end position="22"/>
    </location>
</feature>
<feature type="active site" evidence="3">
    <location>
        <position position="121"/>
    </location>
</feature>
<feature type="active site" evidence="3">
    <location>
        <position position="335"/>
    </location>
</feature>
<keyword evidence="8" id="KW-1185">Reference proteome</keyword>
<dbReference type="InterPro" id="IPR001461">
    <property type="entry name" value="Aspartic_peptidase_A1"/>
</dbReference>
<dbReference type="PANTHER" id="PTHR47966">
    <property type="entry name" value="BETA-SITE APP-CLEAVING ENZYME, ISOFORM A-RELATED"/>
    <property type="match status" value="1"/>
</dbReference>
<evidence type="ECO:0000256" key="5">
    <source>
        <dbReference type="SAM" id="SignalP"/>
    </source>
</evidence>
<dbReference type="CDD" id="cd05471">
    <property type="entry name" value="pepsin_like"/>
    <property type="match status" value="1"/>
</dbReference>
<dbReference type="PANTHER" id="PTHR47966:SF47">
    <property type="entry name" value="ENDOPEPTIDASE, PUTATIVE (AFU_ORTHOLOGUE AFUA_3G01220)-RELATED"/>
    <property type="match status" value="1"/>
</dbReference>
<dbReference type="GO" id="GO:0006508">
    <property type="term" value="P:proteolysis"/>
    <property type="evidence" value="ECO:0007669"/>
    <property type="project" value="UniProtKB-KW"/>
</dbReference>
<dbReference type="EMBL" id="LKCW01000005">
    <property type="protein sequence ID" value="KPM45705.1"/>
    <property type="molecule type" value="Genomic_DNA"/>
</dbReference>
<dbReference type="InterPro" id="IPR033121">
    <property type="entry name" value="PEPTIDASE_A1"/>
</dbReference>
<organism evidence="7 8">
    <name type="scientific">Neonectria ditissima</name>
    <dbReference type="NCBI Taxonomy" id="78410"/>
    <lineage>
        <taxon>Eukaryota</taxon>
        <taxon>Fungi</taxon>
        <taxon>Dikarya</taxon>
        <taxon>Ascomycota</taxon>
        <taxon>Pezizomycotina</taxon>
        <taxon>Sordariomycetes</taxon>
        <taxon>Hypocreomycetidae</taxon>
        <taxon>Hypocreales</taxon>
        <taxon>Nectriaceae</taxon>
        <taxon>Neonectria</taxon>
    </lineage>
</organism>
<evidence type="ECO:0000256" key="3">
    <source>
        <dbReference type="PIRSR" id="PIRSR601461-1"/>
    </source>
</evidence>
<dbReference type="InterPro" id="IPR001969">
    <property type="entry name" value="Aspartic_peptidase_AS"/>
</dbReference>
<dbReference type="SUPFAM" id="SSF50630">
    <property type="entry name" value="Acid proteases"/>
    <property type="match status" value="1"/>
</dbReference>
<accession>A0A0P7B6W5</accession>
<evidence type="ECO:0000313" key="7">
    <source>
        <dbReference type="EMBL" id="KPM45705.1"/>
    </source>
</evidence>
<name>A0A0P7B6W5_9HYPO</name>
<dbReference type="InterPro" id="IPR034164">
    <property type="entry name" value="Pepsin-like_dom"/>
</dbReference>
<dbReference type="PROSITE" id="PS51767">
    <property type="entry name" value="PEPTIDASE_A1"/>
    <property type="match status" value="1"/>
</dbReference>
<proteinExistence type="inferred from homology"/>
<dbReference type="STRING" id="78410.A0A0P7B6W5"/>
<dbReference type="OrthoDB" id="15189at2759"/>
<dbReference type="Gene3D" id="2.40.70.10">
    <property type="entry name" value="Acid Proteases"/>
    <property type="match status" value="2"/>
</dbReference>
<dbReference type="GO" id="GO:0000324">
    <property type="term" value="C:fungal-type vacuole"/>
    <property type="evidence" value="ECO:0007669"/>
    <property type="project" value="TreeGrafter"/>
</dbReference>
<evidence type="ECO:0000313" key="8">
    <source>
        <dbReference type="Proteomes" id="UP000050424"/>
    </source>
</evidence>
<sequence>MNLKMVLVSLFVFVCSALTALAGDEVKRTDWDLATPMNGITFERAKAISKPTTDRVSLRFSRLENLKAKTKAHGLPGTSALTRAGIALPGKTQNISTIGDFSTQYAIQCGWDNTPVWLLFDTGSSDTWAAQSGFRCEDALGNRHAQAACAFGNPHIREFGYGEVEGVHFFLSYGSGEMVSGPMGRSDISCGGLVVTEQQVGLANNTYWHGNNVTVGILGLAYPSITSAYYGQVGEEEPWTAIPYTPFLTRAIAQGTIDPVFSVAIMRNSSSGILTWGGLPPTIWNHKSKASTDLIIANLVDQEETAWKYSFYTIVPDGVTWGLTTDTTKYPYIVDTGTTMMHLPPTLAEAIAAAFEPSAMYLYQWGAYFVPCDAIAPRFAVIISGVEFWINRADLIYQDLVDPLSGLCACGISSGGPGPYILGDVFLQNVLAVFDVGAAEMRFYSRD</sequence>
<protein>
    <recommendedName>
        <fullName evidence="6">Peptidase A1 domain-containing protein</fullName>
    </recommendedName>
</protein>
<dbReference type="GO" id="GO:0004190">
    <property type="term" value="F:aspartic-type endopeptidase activity"/>
    <property type="evidence" value="ECO:0007669"/>
    <property type="project" value="UniProtKB-KW"/>
</dbReference>
<reference evidence="7 8" key="1">
    <citation type="submission" date="2015-09" db="EMBL/GenBank/DDBJ databases">
        <title>Draft genome of a European isolate of the apple canker pathogen Neonectria ditissima.</title>
        <authorList>
            <person name="Gomez-Cortecero A."/>
            <person name="Harrison R.J."/>
            <person name="Armitage A.D."/>
        </authorList>
    </citation>
    <scope>NUCLEOTIDE SEQUENCE [LARGE SCALE GENOMIC DNA]</scope>
    <source>
        <strain evidence="7 8">R09/05</strain>
    </source>
</reference>
<evidence type="ECO:0000256" key="1">
    <source>
        <dbReference type="ARBA" id="ARBA00007447"/>
    </source>
</evidence>
<evidence type="ECO:0000259" key="6">
    <source>
        <dbReference type="PROSITE" id="PS51767"/>
    </source>
</evidence>
<keyword evidence="4" id="KW-0378">Hydrolase</keyword>
<comment type="caution">
    <text evidence="7">The sequence shown here is derived from an EMBL/GenBank/DDBJ whole genome shotgun (WGS) entry which is preliminary data.</text>
</comment>
<evidence type="ECO:0000256" key="4">
    <source>
        <dbReference type="RuleBase" id="RU000454"/>
    </source>
</evidence>
<dbReference type="PROSITE" id="PS00141">
    <property type="entry name" value="ASP_PROTEASE"/>
    <property type="match status" value="1"/>
</dbReference>
<dbReference type="Pfam" id="PF00026">
    <property type="entry name" value="Asp"/>
    <property type="match status" value="1"/>
</dbReference>
<dbReference type="PRINTS" id="PR00792">
    <property type="entry name" value="PEPSIN"/>
</dbReference>
<keyword evidence="5" id="KW-0732">Signal</keyword>
<feature type="domain" description="Peptidase A1" evidence="6">
    <location>
        <begin position="103"/>
        <end position="444"/>
    </location>
</feature>
<dbReference type="Proteomes" id="UP000050424">
    <property type="component" value="Unassembled WGS sequence"/>
</dbReference>
<keyword evidence="2 4" id="KW-0064">Aspartyl protease</keyword>
<comment type="similarity">
    <text evidence="1 4">Belongs to the peptidase A1 family.</text>
</comment>
<feature type="chain" id="PRO_5006135457" description="Peptidase A1 domain-containing protein" evidence="5">
    <location>
        <begin position="23"/>
        <end position="447"/>
    </location>
</feature>
<dbReference type="InterPro" id="IPR021109">
    <property type="entry name" value="Peptidase_aspartic_dom_sf"/>
</dbReference>
<dbReference type="AlphaFoldDB" id="A0A0P7B6W5"/>